<accession>A0ABY7GVS9</accession>
<organism evidence="1 2">
    <name type="scientific">Nannocystis punicea</name>
    <dbReference type="NCBI Taxonomy" id="2995304"/>
    <lineage>
        <taxon>Bacteria</taxon>
        <taxon>Pseudomonadati</taxon>
        <taxon>Myxococcota</taxon>
        <taxon>Polyangia</taxon>
        <taxon>Nannocystales</taxon>
        <taxon>Nannocystaceae</taxon>
        <taxon>Nannocystis</taxon>
    </lineage>
</organism>
<reference evidence="1" key="1">
    <citation type="submission" date="2022-11" db="EMBL/GenBank/DDBJ databases">
        <title>Minimal conservation of predation-associated metabolite biosynthetic gene clusters underscores biosynthetic potential of Myxococcota including descriptions for ten novel species: Archangium lansinium sp. nov., Myxococcus landrumus sp. nov., Nannocystis bai.</title>
        <authorList>
            <person name="Ahearne A."/>
            <person name="Stevens C."/>
            <person name="Dowd S."/>
        </authorList>
    </citation>
    <scope>NUCLEOTIDE SEQUENCE</scope>
    <source>
        <strain evidence="1">Fl3</strain>
    </source>
</reference>
<name>A0ABY7GVS9_9BACT</name>
<dbReference type="EMBL" id="CP114040">
    <property type="protein sequence ID" value="WAS91068.1"/>
    <property type="molecule type" value="Genomic_DNA"/>
</dbReference>
<gene>
    <name evidence="1" type="ORF">O0S08_33185</name>
</gene>
<dbReference type="RefSeq" id="WP_269033432.1">
    <property type="nucleotide sequence ID" value="NZ_CP114040.1"/>
</dbReference>
<evidence type="ECO:0000313" key="1">
    <source>
        <dbReference type="EMBL" id="WAS91068.1"/>
    </source>
</evidence>
<protein>
    <submittedName>
        <fullName evidence="1">Uncharacterized protein</fullName>
    </submittedName>
</protein>
<dbReference type="Proteomes" id="UP001164459">
    <property type="component" value="Chromosome"/>
</dbReference>
<proteinExistence type="predicted"/>
<keyword evidence="2" id="KW-1185">Reference proteome</keyword>
<sequence>MRTLQELPHRFWPASQVPADVKVWPKMLNLKTAEFAKVYNKKVNPRLRALGFTCKGMRGRGRAGDVVFLSWFAGGKAGGSGSLAFAAHRVGLPSALHHALAPDDVDYSDCNFYRLFRLFDDRHHGADFDLGKDVAEAEETCERLLEVVEEQGLQFLAAVPRGLAELTALRVDEFEARAPELATSYPLRVAGSALSPAAEPRIDLVVLLARLAVLDGRRDDAQAWARLGLALLAGAAWPPYAHHERSILFEKLLAGDFDLPLTAADRAERERRFEQSRQ</sequence>
<evidence type="ECO:0000313" key="2">
    <source>
        <dbReference type="Proteomes" id="UP001164459"/>
    </source>
</evidence>